<protein>
    <recommendedName>
        <fullName evidence="3">CCHC-type domain-containing protein</fullName>
    </recommendedName>
</protein>
<organism evidence="4 5">
    <name type="scientific">Acanthoscelides obtectus</name>
    <name type="common">Bean weevil</name>
    <name type="synonym">Bruchus obtectus</name>
    <dbReference type="NCBI Taxonomy" id="200917"/>
    <lineage>
        <taxon>Eukaryota</taxon>
        <taxon>Metazoa</taxon>
        <taxon>Ecdysozoa</taxon>
        <taxon>Arthropoda</taxon>
        <taxon>Hexapoda</taxon>
        <taxon>Insecta</taxon>
        <taxon>Pterygota</taxon>
        <taxon>Neoptera</taxon>
        <taxon>Endopterygota</taxon>
        <taxon>Coleoptera</taxon>
        <taxon>Polyphaga</taxon>
        <taxon>Cucujiformia</taxon>
        <taxon>Chrysomeloidea</taxon>
        <taxon>Chrysomelidae</taxon>
        <taxon>Bruchinae</taxon>
        <taxon>Bruchini</taxon>
        <taxon>Acanthoscelides</taxon>
    </lineage>
</organism>
<evidence type="ECO:0000259" key="3">
    <source>
        <dbReference type="PROSITE" id="PS50158"/>
    </source>
</evidence>
<evidence type="ECO:0000256" key="1">
    <source>
        <dbReference type="PROSITE-ProRule" id="PRU00047"/>
    </source>
</evidence>
<feature type="domain" description="CCHC-type" evidence="3">
    <location>
        <begin position="241"/>
        <end position="256"/>
    </location>
</feature>
<dbReference type="InterPro" id="IPR001878">
    <property type="entry name" value="Znf_CCHC"/>
</dbReference>
<dbReference type="Proteomes" id="UP001152888">
    <property type="component" value="Unassembled WGS sequence"/>
</dbReference>
<dbReference type="PROSITE" id="PS50158">
    <property type="entry name" value="ZF_CCHC"/>
    <property type="match status" value="1"/>
</dbReference>
<reference evidence="4" key="1">
    <citation type="submission" date="2022-03" db="EMBL/GenBank/DDBJ databases">
        <authorList>
            <person name="Sayadi A."/>
        </authorList>
    </citation>
    <scope>NUCLEOTIDE SEQUENCE</scope>
</reference>
<dbReference type="EMBL" id="CAKOFQ010006842">
    <property type="protein sequence ID" value="CAH1975995.1"/>
    <property type="molecule type" value="Genomic_DNA"/>
</dbReference>
<evidence type="ECO:0000313" key="5">
    <source>
        <dbReference type="Proteomes" id="UP001152888"/>
    </source>
</evidence>
<dbReference type="GO" id="GO:0008270">
    <property type="term" value="F:zinc ion binding"/>
    <property type="evidence" value="ECO:0007669"/>
    <property type="project" value="UniProtKB-KW"/>
</dbReference>
<dbReference type="OrthoDB" id="6779801at2759"/>
<keyword evidence="1" id="KW-0479">Metal-binding</keyword>
<dbReference type="AlphaFoldDB" id="A0A9P0KJC1"/>
<keyword evidence="5" id="KW-1185">Reference proteome</keyword>
<feature type="compositionally biased region" description="Polar residues" evidence="2">
    <location>
        <begin position="332"/>
        <end position="371"/>
    </location>
</feature>
<evidence type="ECO:0000313" key="4">
    <source>
        <dbReference type="EMBL" id="CAH1975995.1"/>
    </source>
</evidence>
<keyword evidence="1" id="KW-0863">Zinc-finger</keyword>
<feature type="region of interest" description="Disordered" evidence="2">
    <location>
        <begin position="1"/>
        <end position="31"/>
    </location>
</feature>
<name>A0A9P0KJC1_ACAOB</name>
<keyword evidence="1" id="KW-0862">Zinc</keyword>
<sequence>MSVSQGGLPPGKKRKESKDSMDAIIEDNSQVGNDNTIDYDLQSGVMQVELPTLSPKKADRPLLTYKQTDKGPYHVYIENNEPNFSGKLNPVKVGETILKNIPEVDNMIKRIESIGRNRVRIVFKNPSSANVLLNKTILFKNINLDVYIPKFILYRQGVISVDKDLSNEYLLERIKPFDSHCIFSVDSVKRMHRKSDQNGDIKYLPINKVVVTFQAQELPKRVAINHVLFDVNHYIQKVILCHNCMRYGHLGKQCRSKPRCAKCHEEHVTSSCHNDSLDQKCLICDGSHYSFETSKCNEFERQKAIKKHMAMTNSSFRDSNNAVPKTTYASVTKNNPITPQEINSSNLPSQSTKAQTSINIPNANSHFTQRLSKPLKRNSPSSPDLTEEARRQIVSQINTPQVPGGITNNPSYCVHEFNTRDETFIQQVSELVIFVLTNFRETNINSLNKSTITNLIRERLNIDK</sequence>
<proteinExistence type="predicted"/>
<gene>
    <name evidence="4" type="ORF">ACAOBT_LOCUS11888</name>
</gene>
<dbReference type="GO" id="GO:0003676">
    <property type="term" value="F:nucleic acid binding"/>
    <property type="evidence" value="ECO:0007669"/>
    <property type="project" value="InterPro"/>
</dbReference>
<feature type="region of interest" description="Disordered" evidence="2">
    <location>
        <begin position="332"/>
        <end position="388"/>
    </location>
</feature>
<accession>A0A9P0KJC1</accession>
<comment type="caution">
    <text evidence="4">The sequence shown here is derived from an EMBL/GenBank/DDBJ whole genome shotgun (WGS) entry which is preliminary data.</text>
</comment>
<evidence type="ECO:0000256" key="2">
    <source>
        <dbReference type="SAM" id="MobiDB-lite"/>
    </source>
</evidence>